<evidence type="ECO:0000313" key="2">
    <source>
        <dbReference type="Proteomes" id="UP000256913"/>
    </source>
</evidence>
<protein>
    <recommendedName>
        <fullName evidence="3">Sporulation protein YlmC with PRC-barrel domain</fullName>
    </recommendedName>
</protein>
<gene>
    <name evidence="1" type="ORF">DFJ67_3444</name>
</gene>
<evidence type="ECO:0008006" key="3">
    <source>
        <dbReference type="Google" id="ProtNLM"/>
    </source>
</evidence>
<dbReference type="Gene3D" id="2.30.30.240">
    <property type="entry name" value="PRC-barrel domain"/>
    <property type="match status" value="1"/>
</dbReference>
<dbReference type="AlphaFoldDB" id="A0A3D9ZJ32"/>
<proteinExistence type="predicted"/>
<sequence length="116" mass="12898">MLLAFDLLDRQIVDRDGTPVGKVDDLELDGPRVTALLTGQQALGPRLGGWLGRWVTTSAARLDIDRRGPRRIPYDLVERIDSAVHLSVRVELLDPAPLERWLDEHAIGRIPGADDD</sequence>
<reference evidence="1 2" key="1">
    <citation type="submission" date="2018-08" db="EMBL/GenBank/DDBJ databases">
        <title>Sequencing the genomes of 1000 actinobacteria strains.</title>
        <authorList>
            <person name="Klenk H.-P."/>
        </authorList>
    </citation>
    <scope>NUCLEOTIDE SEQUENCE [LARGE SCALE GENOMIC DNA]</scope>
    <source>
        <strain evidence="1 2">DSM 44099</strain>
    </source>
</reference>
<comment type="caution">
    <text evidence="1">The sequence shown here is derived from an EMBL/GenBank/DDBJ whole genome shotgun (WGS) entry which is preliminary data.</text>
</comment>
<name>A0A3D9ZJ32_9ACTN</name>
<dbReference type="OrthoDB" id="9804685at2"/>
<organism evidence="1 2">
    <name type="scientific">Asanoa ferruginea</name>
    <dbReference type="NCBI Taxonomy" id="53367"/>
    <lineage>
        <taxon>Bacteria</taxon>
        <taxon>Bacillati</taxon>
        <taxon>Actinomycetota</taxon>
        <taxon>Actinomycetes</taxon>
        <taxon>Micromonosporales</taxon>
        <taxon>Micromonosporaceae</taxon>
        <taxon>Asanoa</taxon>
    </lineage>
</organism>
<evidence type="ECO:0000313" key="1">
    <source>
        <dbReference type="EMBL" id="REF97446.1"/>
    </source>
</evidence>
<accession>A0A3D9ZJ32</accession>
<dbReference type="RefSeq" id="WP_116068891.1">
    <property type="nucleotide sequence ID" value="NZ_BONB01000014.1"/>
</dbReference>
<dbReference type="Proteomes" id="UP000256913">
    <property type="component" value="Unassembled WGS sequence"/>
</dbReference>
<dbReference type="EMBL" id="QUMQ01000001">
    <property type="protein sequence ID" value="REF97446.1"/>
    <property type="molecule type" value="Genomic_DNA"/>
</dbReference>
<keyword evidence="2" id="KW-1185">Reference proteome</keyword>